<dbReference type="SUPFAM" id="SSF46689">
    <property type="entry name" value="Homeodomain-like"/>
    <property type="match status" value="1"/>
</dbReference>
<comment type="caution">
    <text evidence="5">The sequence shown here is derived from an EMBL/GenBank/DDBJ whole genome shotgun (WGS) entry which is preliminary data.</text>
</comment>
<dbReference type="InterPro" id="IPR001647">
    <property type="entry name" value="HTH_TetR"/>
</dbReference>
<dbReference type="PANTHER" id="PTHR30055">
    <property type="entry name" value="HTH-TYPE TRANSCRIPTIONAL REGULATOR RUTR"/>
    <property type="match status" value="1"/>
</dbReference>
<dbReference type="PANTHER" id="PTHR30055:SF174">
    <property type="entry name" value="TRANSCRIPTIONAL REGULATORY PROTEIN (PROBABLY TETR-FAMILY)-RELATED"/>
    <property type="match status" value="1"/>
</dbReference>
<evidence type="ECO:0000256" key="3">
    <source>
        <dbReference type="SAM" id="MobiDB-lite"/>
    </source>
</evidence>
<reference evidence="5 6" key="1">
    <citation type="submission" date="2020-02" db="EMBL/GenBank/DDBJ databases">
        <title>Genome sequence of the type strain DSM 27180 of Arthrobacter silviterrae.</title>
        <authorList>
            <person name="Gao J."/>
            <person name="Sun J."/>
        </authorList>
    </citation>
    <scope>NUCLEOTIDE SEQUENCE [LARGE SCALE GENOMIC DNA]</scope>
    <source>
        <strain evidence="5 6">DSM 27180</strain>
    </source>
</reference>
<keyword evidence="1 2" id="KW-0238">DNA-binding</keyword>
<sequence length="208" mass="22771">MPGVELSGGGTGPRRQRLAPDQRRQQIFACAQRLFNDRPYEDVSATDIAAAAGVARGLVNHYFGNKRGLYLEVVRLNSTVPEMAVAGLPEGSLDQRIDASVHWFLEALERTGGTWLALGSGGMGRDPDLERILVEAENDSVERLLEAMGLAGRHTGQEEVRAMMRVYAQLARSGAREWLLRKTLTRAQAHALLSSTLRVIVKEAIPAI</sequence>
<dbReference type="EMBL" id="JAAKZI010000014">
    <property type="protein sequence ID" value="NGN83727.1"/>
    <property type="molecule type" value="Genomic_DNA"/>
</dbReference>
<proteinExistence type="predicted"/>
<organism evidence="5 6">
    <name type="scientific">Arthrobacter silviterrae</name>
    <dbReference type="NCBI Taxonomy" id="2026658"/>
    <lineage>
        <taxon>Bacteria</taxon>
        <taxon>Bacillati</taxon>
        <taxon>Actinomycetota</taxon>
        <taxon>Actinomycetes</taxon>
        <taxon>Micrococcales</taxon>
        <taxon>Micrococcaceae</taxon>
        <taxon>Arthrobacter</taxon>
    </lineage>
</organism>
<accession>A0ABX0D9Z4</accession>
<evidence type="ECO:0000313" key="5">
    <source>
        <dbReference type="EMBL" id="NGN83727.1"/>
    </source>
</evidence>
<dbReference type="PROSITE" id="PS50977">
    <property type="entry name" value="HTH_TETR_2"/>
    <property type="match status" value="1"/>
</dbReference>
<feature type="DNA-binding region" description="H-T-H motif" evidence="2">
    <location>
        <begin position="44"/>
        <end position="63"/>
    </location>
</feature>
<feature type="region of interest" description="Disordered" evidence="3">
    <location>
        <begin position="1"/>
        <end position="22"/>
    </location>
</feature>
<keyword evidence="6" id="KW-1185">Reference proteome</keyword>
<dbReference type="Pfam" id="PF00440">
    <property type="entry name" value="TetR_N"/>
    <property type="match status" value="1"/>
</dbReference>
<evidence type="ECO:0000256" key="2">
    <source>
        <dbReference type="PROSITE-ProRule" id="PRU00335"/>
    </source>
</evidence>
<evidence type="ECO:0000313" key="6">
    <source>
        <dbReference type="Proteomes" id="UP000479226"/>
    </source>
</evidence>
<name>A0ABX0D9Z4_9MICC</name>
<evidence type="ECO:0000256" key="1">
    <source>
        <dbReference type="ARBA" id="ARBA00023125"/>
    </source>
</evidence>
<protein>
    <submittedName>
        <fullName evidence="5">TetR/AcrR family transcriptional regulator</fullName>
    </submittedName>
</protein>
<dbReference type="InterPro" id="IPR050109">
    <property type="entry name" value="HTH-type_TetR-like_transc_reg"/>
</dbReference>
<feature type="compositionally biased region" description="Gly residues" evidence="3">
    <location>
        <begin position="1"/>
        <end position="12"/>
    </location>
</feature>
<dbReference type="InterPro" id="IPR009057">
    <property type="entry name" value="Homeodomain-like_sf"/>
</dbReference>
<gene>
    <name evidence="5" type="ORF">G6N77_09695</name>
</gene>
<dbReference type="PRINTS" id="PR00455">
    <property type="entry name" value="HTHTETR"/>
</dbReference>
<dbReference type="Gene3D" id="1.10.357.10">
    <property type="entry name" value="Tetracycline Repressor, domain 2"/>
    <property type="match status" value="1"/>
</dbReference>
<feature type="domain" description="HTH tetR-type" evidence="4">
    <location>
        <begin position="21"/>
        <end position="81"/>
    </location>
</feature>
<evidence type="ECO:0000259" key="4">
    <source>
        <dbReference type="PROSITE" id="PS50977"/>
    </source>
</evidence>
<dbReference type="Proteomes" id="UP000479226">
    <property type="component" value="Unassembled WGS sequence"/>
</dbReference>